<keyword evidence="4" id="KW-0862">Zinc</keyword>
<dbReference type="EMBL" id="FWFX01000006">
    <property type="protein sequence ID" value="SLN44900.1"/>
    <property type="molecule type" value="Genomic_DNA"/>
</dbReference>
<dbReference type="PANTHER" id="PTHR37418:SF2">
    <property type="entry name" value="3-KETO-5-AMINOHEXANOATE CLEAVAGE ENZYME"/>
    <property type="match status" value="1"/>
</dbReference>
<accession>A0A1X6Z9I5</accession>
<protein>
    <submittedName>
        <fullName evidence="5">3-keto-5-aminohexanoate cleavage enzyme</fullName>
        <ecNumber evidence="5">2.-.-.-</ecNumber>
    </submittedName>
</protein>
<evidence type="ECO:0000313" key="6">
    <source>
        <dbReference type="Proteomes" id="UP000193061"/>
    </source>
</evidence>
<evidence type="ECO:0000256" key="3">
    <source>
        <dbReference type="ARBA" id="ARBA00022723"/>
    </source>
</evidence>
<evidence type="ECO:0000256" key="1">
    <source>
        <dbReference type="ARBA" id="ARBA00001947"/>
    </source>
</evidence>
<dbReference type="OrthoDB" id="9805277at2"/>
<keyword evidence="6" id="KW-1185">Reference proteome</keyword>
<dbReference type="EC" id="2.-.-.-" evidence="5"/>
<dbReference type="AlphaFoldDB" id="A0A1X6Z9I5"/>
<dbReference type="GO" id="GO:0043720">
    <property type="term" value="F:3-keto-5-aminohexanoate cleavage activity"/>
    <property type="evidence" value="ECO:0007669"/>
    <property type="project" value="InterPro"/>
</dbReference>
<gene>
    <name evidence="5" type="primary">kce_3</name>
    <name evidence="5" type="ORF">ROA7450_02169</name>
</gene>
<comment type="cofactor">
    <cofactor evidence="1">
        <name>Zn(2+)</name>
        <dbReference type="ChEBI" id="CHEBI:29105"/>
    </cofactor>
</comment>
<proteinExistence type="predicted"/>
<evidence type="ECO:0000256" key="4">
    <source>
        <dbReference type="ARBA" id="ARBA00022833"/>
    </source>
</evidence>
<dbReference type="GO" id="GO:0046872">
    <property type="term" value="F:metal ion binding"/>
    <property type="evidence" value="ECO:0007669"/>
    <property type="project" value="UniProtKB-KW"/>
</dbReference>
<dbReference type="InterPro" id="IPR008567">
    <property type="entry name" value="BKACE"/>
</dbReference>
<evidence type="ECO:0000256" key="2">
    <source>
        <dbReference type="ARBA" id="ARBA00022679"/>
    </source>
</evidence>
<organism evidence="5 6">
    <name type="scientific">Roseovarius albus</name>
    <dbReference type="NCBI Taxonomy" id="1247867"/>
    <lineage>
        <taxon>Bacteria</taxon>
        <taxon>Pseudomonadati</taxon>
        <taxon>Pseudomonadota</taxon>
        <taxon>Alphaproteobacteria</taxon>
        <taxon>Rhodobacterales</taxon>
        <taxon>Roseobacteraceae</taxon>
        <taxon>Roseovarius</taxon>
    </lineage>
</organism>
<reference evidence="5 6" key="1">
    <citation type="submission" date="2017-03" db="EMBL/GenBank/DDBJ databases">
        <authorList>
            <person name="Afonso C.L."/>
            <person name="Miller P.J."/>
            <person name="Scott M.A."/>
            <person name="Spackman E."/>
            <person name="Goraichik I."/>
            <person name="Dimitrov K.M."/>
            <person name="Suarez D.L."/>
            <person name="Swayne D.E."/>
        </authorList>
    </citation>
    <scope>NUCLEOTIDE SEQUENCE [LARGE SCALE GENOMIC DNA]</scope>
    <source>
        <strain evidence="5 6">CECT 7450</strain>
    </source>
</reference>
<dbReference type="InterPro" id="IPR013785">
    <property type="entry name" value="Aldolase_TIM"/>
</dbReference>
<keyword evidence="3" id="KW-0479">Metal-binding</keyword>
<dbReference type="RefSeq" id="WP_085805695.1">
    <property type="nucleotide sequence ID" value="NZ_FWFX01000006.1"/>
</dbReference>
<dbReference type="PANTHER" id="PTHR37418">
    <property type="entry name" value="3-KETO-5-AMINOHEXANOATE CLEAVAGE ENZYME-RELATED"/>
    <property type="match status" value="1"/>
</dbReference>
<keyword evidence="2 5" id="KW-0808">Transferase</keyword>
<sequence>MVQKVIITCAVTGSIHTPSMSPYLPVTPEEIAASAIEAAEAGASVLHLHARDPESGRPSADINVYRQFLPKIKDATDAVINITTGGSSQMTIEERLSAPAELSPEMCSLNMGSINFGLFPMKDRYSEWKHDWEPQFLENTRDTLFKNTFHDIERLFDLMGDGCGSRYELECYDVGHIQTAAYYVKQKRLKAPVFLQFVMGVLGGIDACPENLMHMKATADRLLDDQYQFSVLAAGRQQMPLATLSAILGGNVRVGLEDSLMIGKNELAESNAQQVSKIRRIIEELGFEVATPAEVRERLQLKGADKVGF</sequence>
<dbReference type="Proteomes" id="UP000193061">
    <property type="component" value="Unassembled WGS sequence"/>
</dbReference>
<name>A0A1X6Z9I5_9RHOB</name>
<evidence type="ECO:0000313" key="5">
    <source>
        <dbReference type="EMBL" id="SLN44900.1"/>
    </source>
</evidence>
<dbReference type="Pfam" id="PF05853">
    <property type="entry name" value="BKACE"/>
    <property type="match status" value="1"/>
</dbReference>
<dbReference type="Gene3D" id="3.20.20.70">
    <property type="entry name" value="Aldolase class I"/>
    <property type="match status" value="1"/>
</dbReference>